<feature type="binding site" evidence="2">
    <location>
        <position position="138"/>
    </location>
    <ligand>
        <name>Mn(2+)</name>
        <dbReference type="ChEBI" id="CHEBI:29035"/>
        <label>2</label>
    </ligand>
</feature>
<dbReference type="InterPro" id="IPR036264">
    <property type="entry name" value="Bact_exopeptidase_dim_dom"/>
</dbReference>
<dbReference type="Proteomes" id="UP000662572">
    <property type="component" value="Unassembled WGS sequence"/>
</dbReference>
<feature type="binding site" evidence="2">
    <location>
        <position position="407"/>
    </location>
    <ligand>
        <name>Mn(2+)</name>
        <dbReference type="ChEBI" id="CHEBI:29035"/>
        <label>2</label>
    </ligand>
</feature>
<dbReference type="Gene3D" id="3.30.70.360">
    <property type="match status" value="1"/>
</dbReference>
<dbReference type="NCBIfam" id="TIGR01891">
    <property type="entry name" value="amidohydrolases"/>
    <property type="match status" value="1"/>
</dbReference>
<dbReference type="InterPro" id="IPR002933">
    <property type="entry name" value="Peptidase_M20"/>
</dbReference>
<reference evidence="5" key="1">
    <citation type="journal article" date="2014" name="Int. J. Syst. Evol. Microbiol.">
        <title>Complete genome sequence of Corynebacterium casei LMG S-19264T (=DSM 44701T), isolated from a smear-ripened cheese.</title>
        <authorList>
            <consortium name="US DOE Joint Genome Institute (JGI-PGF)"/>
            <person name="Walter F."/>
            <person name="Albersmeier A."/>
            <person name="Kalinowski J."/>
            <person name="Ruckert C."/>
        </authorList>
    </citation>
    <scope>NUCLEOTIDE SEQUENCE</scope>
    <source>
        <strain evidence="5">KCTC 32296</strain>
    </source>
</reference>
<dbReference type="RefSeq" id="WP_229807590.1">
    <property type="nucleotide sequence ID" value="NZ_BMZB01000001.1"/>
</dbReference>
<sequence>MTIQFDRRFVLMGLAGAAMPLPVWAQDLEARVATLAAQYQPKVVAWRRDIHQNPELSNREVRTGKLIAKDLKRMGLSVRTGLAGNGVVGVLKGGKPGPAIALRADMDALPVEDKTGEPFASKAMGEYEGKAVPVTHACGHDAHVAMLLGAAEVLSQMKADIAGDIVFIFQPAEEGPPKGEEGGADVMIRDGALDNPKVKSIFGIHVWPGKPGELLYRPEGFMAQTDRLEIQLHGVQTHGSRPWDGVDITALAADITQTINQITSRRLNITKEPTVVTISIMEGGLRYNIIPETLRLAGTMRTFSKARRDEAIDKVTKVVEQLAASYGATAKVEFTMNAPLTYNDPQLSKDIFPVLVKAAGEGKVSDKATLITGGEDFAEYQKVVPGVFCFLGIAKPGEDPEKIPPNHSPYFNIYEPAMEVGVRAHALAALFMLTREASV</sequence>
<feature type="binding site" evidence="2">
    <location>
        <position position="205"/>
    </location>
    <ligand>
        <name>Mn(2+)</name>
        <dbReference type="ChEBI" id="CHEBI:29035"/>
        <label>2</label>
    </ligand>
</feature>
<dbReference type="InterPro" id="IPR017439">
    <property type="entry name" value="Amidohydrolase"/>
</dbReference>
<evidence type="ECO:0000313" key="6">
    <source>
        <dbReference type="Proteomes" id="UP000662572"/>
    </source>
</evidence>
<proteinExistence type="predicted"/>
<dbReference type="PIRSF" id="PIRSF005962">
    <property type="entry name" value="Pept_M20D_amidohydro"/>
    <property type="match status" value="1"/>
</dbReference>
<feature type="domain" description="Peptidase M20 dimerisation" evidence="4">
    <location>
        <begin position="229"/>
        <end position="326"/>
    </location>
</feature>
<keyword evidence="1" id="KW-0378">Hydrolase</keyword>
<dbReference type="Pfam" id="PF07687">
    <property type="entry name" value="M20_dimer"/>
    <property type="match status" value="1"/>
</dbReference>
<dbReference type="GO" id="GO:0016787">
    <property type="term" value="F:hydrolase activity"/>
    <property type="evidence" value="ECO:0007669"/>
    <property type="project" value="UniProtKB-KW"/>
</dbReference>
<dbReference type="GO" id="GO:0046872">
    <property type="term" value="F:metal ion binding"/>
    <property type="evidence" value="ECO:0007669"/>
    <property type="project" value="UniProtKB-KW"/>
</dbReference>
<dbReference type="AlphaFoldDB" id="A0A918Q0T6"/>
<dbReference type="EMBL" id="BMZB01000001">
    <property type="protein sequence ID" value="GGZ28884.1"/>
    <property type="molecule type" value="Genomic_DNA"/>
</dbReference>
<evidence type="ECO:0000256" key="2">
    <source>
        <dbReference type="PIRSR" id="PIRSR005962-1"/>
    </source>
</evidence>
<dbReference type="Pfam" id="PF01546">
    <property type="entry name" value="Peptidase_M20"/>
    <property type="match status" value="1"/>
</dbReference>
<feature type="binding site" evidence="2">
    <location>
        <position position="140"/>
    </location>
    <ligand>
        <name>Mn(2+)</name>
        <dbReference type="ChEBI" id="CHEBI:29035"/>
        <label>2</label>
    </ligand>
</feature>
<keyword evidence="3" id="KW-0732">Signal</keyword>
<keyword evidence="6" id="KW-1185">Reference proteome</keyword>
<dbReference type="PANTHER" id="PTHR11014">
    <property type="entry name" value="PEPTIDASE M20 FAMILY MEMBER"/>
    <property type="match status" value="1"/>
</dbReference>
<comment type="caution">
    <text evidence="5">The sequence shown here is derived from an EMBL/GenBank/DDBJ whole genome shotgun (WGS) entry which is preliminary data.</text>
</comment>
<feature type="signal peptide" evidence="3">
    <location>
        <begin position="1"/>
        <end position="25"/>
    </location>
</feature>
<dbReference type="PANTHER" id="PTHR11014:SF63">
    <property type="entry name" value="METALLOPEPTIDASE, PUTATIVE (AFU_ORTHOLOGUE AFUA_6G09600)-RELATED"/>
    <property type="match status" value="1"/>
</dbReference>
<dbReference type="InterPro" id="IPR011650">
    <property type="entry name" value="Peptidase_M20_dimer"/>
</dbReference>
<gene>
    <name evidence="5" type="ORF">GCM10011273_13470</name>
</gene>
<accession>A0A918Q0T6</accession>
<evidence type="ECO:0000259" key="4">
    <source>
        <dbReference type="Pfam" id="PF07687"/>
    </source>
</evidence>
<evidence type="ECO:0000313" key="5">
    <source>
        <dbReference type="EMBL" id="GGZ28884.1"/>
    </source>
</evidence>
<name>A0A918Q0T6_9CAUL</name>
<reference evidence="5" key="2">
    <citation type="submission" date="2020-09" db="EMBL/GenBank/DDBJ databases">
        <authorList>
            <person name="Sun Q."/>
            <person name="Kim S."/>
        </authorList>
    </citation>
    <scope>NUCLEOTIDE SEQUENCE</scope>
    <source>
        <strain evidence="5">KCTC 32296</strain>
    </source>
</reference>
<keyword evidence="2" id="KW-0479">Metal-binding</keyword>
<organism evidence="5 6">
    <name type="scientific">Asticcacaulis endophyticus</name>
    <dbReference type="NCBI Taxonomy" id="1395890"/>
    <lineage>
        <taxon>Bacteria</taxon>
        <taxon>Pseudomonadati</taxon>
        <taxon>Pseudomonadota</taxon>
        <taxon>Alphaproteobacteria</taxon>
        <taxon>Caulobacterales</taxon>
        <taxon>Caulobacteraceae</taxon>
        <taxon>Asticcacaulis</taxon>
    </lineage>
</organism>
<evidence type="ECO:0000256" key="3">
    <source>
        <dbReference type="SAM" id="SignalP"/>
    </source>
</evidence>
<evidence type="ECO:0000256" key="1">
    <source>
        <dbReference type="ARBA" id="ARBA00022801"/>
    </source>
</evidence>
<feature type="binding site" evidence="2">
    <location>
        <position position="174"/>
    </location>
    <ligand>
        <name>Mn(2+)</name>
        <dbReference type="ChEBI" id="CHEBI:29035"/>
        <label>2</label>
    </ligand>
</feature>
<dbReference type="SUPFAM" id="SSF53187">
    <property type="entry name" value="Zn-dependent exopeptidases"/>
    <property type="match status" value="1"/>
</dbReference>
<comment type="cofactor">
    <cofactor evidence="2">
        <name>Mn(2+)</name>
        <dbReference type="ChEBI" id="CHEBI:29035"/>
    </cofactor>
    <text evidence="2">The Mn(2+) ion enhances activity.</text>
</comment>
<keyword evidence="2" id="KW-0464">Manganese</keyword>
<dbReference type="Gene3D" id="3.40.630.10">
    <property type="entry name" value="Zn peptidases"/>
    <property type="match status" value="1"/>
</dbReference>
<protein>
    <submittedName>
        <fullName evidence="5">N-acyl-L-amino acid amidohydrolase</fullName>
    </submittedName>
</protein>
<dbReference type="SUPFAM" id="SSF55031">
    <property type="entry name" value="Bacterial exopeptidase dimerisation domain"/>
    <property type="match status" value="1"/>
</dbReference>
<feature type="chain" id="PRO_5037896335" evidence="3">
    <location>
        <begin position="26"/>
        <end position="439"/>
    </location>
</feature>